<evidence type="ECO:0000313" key="3">
    <source>
        <dbReference type="Proteomes" id="UP000299102"/>
    </source>
</evidence>
<feature type="region of interest" description="Disordered" evidence="1">
    <location>
        <begin position="134"/>
        <end position="155"/>
    </location>
</feature>
<sequence length="155" mass="18274">MKNPNIPLKDKTTIFNSCILQCLTYGAQTWALTNKQSRSLRVCKNRMERSVLNIKLRDKIKLTNIRSKTKVEDVTYTVKKLKWNWVGHMVRSKKKKWTKDLTVWCPRDGKRRKGRPKIRWEDDTKKVAGITMAKKRRKQENMENPRGGLCRRASG</sequence>
<reference evidence="2 3" key="1">
    <citation type="journal article" date="2019" name="Commun. Biol.">
        <title>The bagworm genome reveals a unique fibroin gene that provides high tensile strength.</title>
        <authorList>
            <person name="Kono N."/>
            <person name="Nakamura H."/>
            <person name="Ohtoshi R."/>
            <person name="Tomita M."/>
            <person name="Numata K."/>
            <person name="Arakawa K."/>
        </authorList>
    </citation>
    <scope>NUCLEOTIDE SEQUENCE [LARGE SCALE GENOMIC DNA]</scope>
</reference>
<comment type="caution">
    <text evidence="2">The sequence shown here is derived from an EMBL/GenBank/DDBJ whole genome shotgun (WGS) entry which is preliminary data.</text>
</comment>
<gene>
    <name evidence="2" type="ORF">EVAR_3070_1</name>
</gene>
<evidence type="ECO:0000313" key="2">
    <source>
        <dbReference type="EMBL" id="GBP05594.1"/>
    </source>
</evidence>
<dbReference type="AlphaFoldDB" id="A0A4C1SUM2"/>
<name>A0A4C1SUM2_EUMVA</name>
<proteinExistence type="predicted"/>
<dbReference type="PANTHER" id="PTHR47027:SF20">
    <property type="entry name" value="REVERSE TRANSCRIPTASE-LIKE PROTEIN WITH RNA-DIRECTED DNA POLYMERASE DOMAIN"/>
    <property type="match status" value="1"/>
</dbReference>
<protein>
    <submittedName>
        <fullName evidence="2">Uncharacterized transposon-derived protein F52C9.6</fullName>
    </submittedName>
</protein>
<evidence type="ECO:0000256" key="1">
    <source>
        <dbReference type="SAM" id="MobiDB-lite"/>
    </source>
</evidence>
<dbReference type="EMBL" id="BGZK01000018">
    <property type="protein sequence ID" value="GBP05594.1"/>
    <property type="molecule type" value="Genomic_DNA"/>
</dbReference>
<dbReference type="PANTHER" id="PTHR47027">
    <property type="entry name" value="REVERSE TRANSCRIPTASE DOMAIN-CONTAINING PROTEIN"/>
    <property type="match status" value="1"/>
</dbReference>
<keyword evidence="3" id="KW-1185">Reference proteome</keyword>
<organism evidence="2 3">
    <name type="scientific">Eumeta variegata</name>
    <name type="common">Bagworm moth</name>
    <name type="synonym">Eumeta japonica</name>
    <dbReference type="NCBI Taxonomy" id="151549"/>
    <lineage>
        <taxon>Eukaryota</taxon>
        <taxon>Metazoa</taxon>
        <taxon>Ecdysozoa</taxon>
        <taxon>Arthropoda</taxon>
        <taxon>Hexapoda</taxon>
        <taxon>Insecta</taxon>
        <taxon>Pterygota</taxon>
        <taxon>Neoptera</taxon>
        <taxon>Endopterygota</taxon>
        <taxon>Lepidoptera</taxon>
        <taxon>Glossata</taxon>
        <taxon>Ditrysia</taxon>
        <taxon>Tineoidea</taxon>
        <taxon>Psychidae</taxon>
        <taxon>Oiketicinae</taxon>
        <taxon>Eumeta</taxon>
    </lineage>
</organism>
<dbReference type="Proteomes" id="UP000299102">
    <property type="component" value="Unassembled WGS sequence"/>
</dbReference>
<dbReference type="OrthoDB" id="410104at2759"/>
<accession>A0A4C1SUM2</accession>
<dbReference type="STRING" id="151549.A0A4C1SUM2"/>